<dbReference type="AlphaFoldDB" id="I2C6L1"/>
<evidence type="ECO:0000313" key="3">
    <source>
        <dbReference type="Proteomes" id="UP000002878"/>
    </source>
</evidence>
<name>I2C6L1_BACAY</name>
<dbReference type="InterPro" id="IPR050834">
    <property type="entry name" value="Glycosyltransf_2"/>
</dbReference>
<dbReference type="Gene3D" id="3.90.550.10">
    <property type="entry name" value="Spore Coat Polysaccharide Biosynthesis Protein SpsA, Chain A"/>
    <property type="match status" value="1"/>
</dbReference>
<proteinExistence type="predicted"/>
<dbReference type="InterPro" id="IPR029044">
    <property type="entry name" value="Nucleotide-diphossugar_trans"/>
</dbReference>
<dbReference type="HOGENOM" id="CLU_651603_0_0_9"/>
<dbReference type="PANTHER" id="PTHR43685">
    <property type="entry name" value="GLYCOSYLTRANSFERASE"/>
    <property type="match status" value="1"/>
</dbReference>
<dbReference type="Proteomes" id="UP000002878">
    <property type="component" value="Chromosome"/>
</dbReference>
<dbReference type="CDD" id="cd00761">
    <property type="entry name" value="Glyco_tranf_GTA_type"/>
    <property type="match status" value="1"/>
</dbReference>
<dbReference type="SUPFAM" id="SSF53448">
    <property type="entry name" value="Nucleotide-diphospho-sugar transferases"/>
    <property type="match status" value="1"/>
</dbReference>
<reference evidence="2 3" key="1">
    <citation type="journal article" date="2012" name="J. Biotechnol.">
        <title>Genome sequence of the plant growth promoting strain Bacillus amyloliquefaciens subsp. plantarum B9601-Y2 and expression of mersacidin and other secondary metabolites.</title>
        <authorList>
            <person name="He P."/>
            <person name="Hao K."/>
            <person name="Blom J."/>
            <person name="Ruckert C."/>
            <person name="Vater J."/>
            <person name="Mao Z."/>
            <person name="Wu Y."/>
            <person name="Hou M."/>
            <person name="He P."/>
            <person name="He Y."/>
            <person name="Borriss R."/>
        </authorList>
    </citation>
    <scope>NUCLEOTIDE SEQUENCE [LARGE SCALE GENOMIC DNA]</scope>
    <source>
        <strain evidence="2">Y2</strain>
    </source>
</reference>
<dbReference type="Pfam" id="PF00535">
    <property type="entry name" value="Glycos_transf_2"/>
    <property type="match status" value="1"/>
</dbReference>
<evidence type="ECO:0000259" key="1">
    <source>
        <dbReference type="Pfam" id="PF00535"/>
    </source>
</evidence>
<dbReference type="InterPro" id="IPR001173">
    <property type="entry name" value="Glyco_trans_2-like"/>
</dbReference>
<evidence type="ECO:0000313" key="2">
    <source>
        <dbReference type="EMBL" id="AFJ62285.1"/>
    </source>
</evidence>
<sequence length="448" mass="52509">MLFNNGYQALSLSEPFFTFYRRGDGMEKKISIILTSYNKPDLVKQAIESVLHQTYSNWELFVMDDHSNEETSAAISTYIKDPRIYYDNSFINPAERLKSTRYAVLINDALSRAKGEYITYLTDDTVFHPDRLSRMAEALNQCSGFDAVYSSQKVIHVNGRGTEQFHFYRFAEEVLDQAAFLVDHCSVMHRRSLLERVKEKFGSFWDEDVMHWNHGDSVFWSRLNTFTSFLPIKEVLDTTYKTPHSFQNTYQSLPSVLIDGSFVKGTDQKVYQLDRNKRKPVNERWHTLYEGRTVVIPDPFLFQYEEENSVSIPNFQLVRDQFHVYFIEDGEKRLVDHSAFRFYRFKRHDIPALERDEIQALPDGPPISRGASGCIQHLPGRMLFRIEREFYVYLRGVLHPISHDVAKRFFANQKAIPISFQQIKQLPIGMPFYPVYDEIMRNLNITKG</sequence>
<gene>
    <name evidence="2" type="primary">cgeD</name>
    <name evidence="2" type="ORF">MUS_2340</name>
</gene>
<protein>
    <submittedName>
        <fullName evidence="2">Spore maturation protein</fullName>
    </submittedName>
</protein>
<organism evidence="2 3">
    <name type="scientific">Bacillus amyloliquefaciens (strain Y2)</name>
    <name type="common">Bacillus amyloliquefaciens subsp. plantarum (strain B9601-Y2)</name>
    <dbReference type="NCBI Taxonomy" id="1155777"/>
    <lineage>
        <taxon>Bacteria</taxon>
        <taxon>Bacillati</taxon>
        <taxon>Bacillota</taxon>
        <taxon>Bacilli</taxon>
        <taxon>Bacillales</taxon>
        <taxon>Bacillaceae</taxon>
        <taxon>Bacillus</taxon>
        <taxon>Bacillus amyloliquefaciens group</taxon>
    </lineage>
</organism>
<dbReference type="PATRIC" id="fig|1126211.3.peg.2239"/>
<dbReference type="EMBL" id="CP003332">
    <property type="protein sequence ID" value="AFJ62285.1"/>
    <property type="molecule type" value="Genomic_DNA"/>
</dbReference>
<dbReference type="PANTHER" id="PTHR43685:SF2">
    <property type="entry name" value="GLYCOSYLTRANSFERASE 2-LIKE DOMAIN-CONTAINING PROTEIN"/>
    <property type="match status" value="1"/>
</dbReference>
<accession>I2C6L1</accession>
<feature type="domain" description="Glycosyltransferase 2-like" evidence="1">
    <location>
        <begin position="31"/>
        <end position="193"/>
    </location>
</feature>
<dbReference type="KEGG" id="bqy:MUS_2340"/>